<feature type="chain" id="PRO_5046779713" evidence="1">
    <location>
        <begin position="25"/>
        <end position="179"/>
    </location>
</feature>
<name>A0ABS8GWK3_9FLAO</name>
<organism evidence="2 3">
    <name type="scientific">Leeuwenhoekiella parthenopeia</name>
    <dbReference type="NCBI Taxonomy" id="2890320"/>
    <lineage>
        <taxon>Bacteria</taxon>
        <taxon>Pseudomonadati</taxon>
        <taxon>Bacteroidota</taxon>
        <taxon>Flavobacteriia</taxon>
        <taxon>Flavobacteriales</taxon>
        <taxon>Flavobacteriaceae</taxon>
        <taxon>Leeuwenhoekiella</taxon>
    </lineage>
</organism>
<reference evidence="2 3" key="1">
    <citation type="submission" date="2021-11" db="EMBL/GenBank/DDBJ databases">
        <title>Seasonal and diel survey of microbial diversity of the Tyrrhenian coast.</title>
        <authorList>
            <person name="Gattoni G."/>
            <person name="Corral P."/>
        </authorList>
    </citation>
    <scope>NUCLEOTIDE SEQUENCE [LARGE SCALE GENOMIC DNA]</scope>
    <source>
        <strain evidence="2 3">Mr9</strain>
    </source>
</reference>
<keyword evidence="1" id="KW-0732">Signal</keyword>
<comment type="caution">
    <text evidence="2">The sequence shown here is derived from an EMBL/GenBank/DDBJ whole genome shotgun (WGS) entry which is preliminary data.</text>
</comment>
<protein>
    <submittedName>
        <fullName evidence="2">Uncharacterized protein</fullName>
    </submittedName>
</protein>
<evidence type="ECO:0000313" key="3">
    <source>
        <dbReference type="Proteomes" id="UP001197770"/>
    </source>
</evidence>
<evidence type="ECO:0000256" key="1">
    <source>
        <dbReference type="SAM" id="SignalP"/>
    </source>
</evidence>
<proteinExistence type="predicted"/>
<dbReference type="RefSeq" id="WP_228230927.1">
    <property type="nucleotide sequence ID" value="NZ_JAJGMW010000020.1"/>
</dbReference>
<gene>
    <name evidence="2" type="ORF">LLW17_14065</name>
</gene>
<accession>A0ABS8GWK3</accession>
<feature type="signal peptide" evidence="1">
    <location>
        <begin position="1"/>
        <end position="24"/>
    </location>
</feature>
<dbReference type="PROSITE" id="PS51257">
    <property type="entry name" value="PROKAR_LIPOPROTEIN"/>
    <property type="match status" value="1"/>
</dbReference>
<keyword evidence="3" id="KW-1185">Reference proteome</keyword>
<dbReference type="Proteomes" id="UP001197770">
    <property type="component" value="Unassembled WGS sequence"/>
</dbReference>
<dbReference type="EMBL" id="JAJGMW010000020">
    <property type="protein sequence ID" value="MCC4213853.1"/>
    <property type="molecule type" value="Genomic_DNA"/>
</dbReference>
<evidence type="ECO:0000313" key="2">
    <source>
        <dbReference type="EMBL" id="MCC4213853.1"/>
    </source>
</evidence>
<sequence length="179" mass="19932">MKIRLLILILVVSLGIACSSDDDAATQENLEDPVNAFVFDGILFDMQTLWIFDENTQSDEPSKIGFNFFNKTTAQMTSGEDLDDITAIYFALTDDVIKAVTYTNAVDYEFFVEGTISEGSYSRGDAILNYQVTAEQAVAIEVVINRITASEISLDFSFTRNDDEVIYGNYSGTYLNLND</sequence>